<dbReference type="GO" id="GO:0046872">
    <property type="term" value="F:metal ion binding"/>
    <property type="evidence" value="ECO:0007669"/>
    <property type="project" value="UniProtKB-KW"/>
</dbReference>
<keyword evidence="12" id="KW-0234">DNA repair</keyword>
<evidence type="ECO:0000256" key="10">
    <source>
        <dbReference type="ARBA" id="ARBA00022842"/>
    </source>
</evidence>
<dbReference type="SUPFAM" id="SSF56672">
    <property type="entry name" value="DNA/RNA polymerases"/>
    <property type="match status" value="1"/>
</dbReference>
<dbReference type="Pfam" id="PF11799">
    <property type="entry name" value="IMS_C"/>
    <property type="match status" value="1"/>
</dbReference>
<dbReference type="SUPFAM" id="SSF52113">
    <property type="entry name" value="BRCT domain"/>
    <property type="match status" value="1"/>
</dbReference>
<dbReference type="SUPFAM" id="SSF100879">
    <property type="entry name" value="Lesion bypass DNA polymerase (Y-family), little finger domain"/>
    <property type="match status" value="1"/>
</dbReference>
<keyword evidence="10" id="KW-0460">Magnesium</keyword>
<accession>A0A8J5LB55</accession>
<dbReference type="Gene3D" id="3.30.70.270">
    <property type="match status" value="1"/>
</dbReference>
<feature type="region of interest" description="Disordered" evidence="14">
    <location>
        <begin position="1196"/>
        <end position="1220"/>
    </location>
</feature>
<name>A0A8J5LB55_ZINOF</name>
<keyword evidence="9" id="KW-0227">DNA damage</keyword>
<sequence length="1263" mass="141015">MGSKSSDRPSTSVSSFASAAASGGSLKRSRNRTPQNPLRSTTKRKSPFADFGSYMAEKNRKLGAQFRADAASVSSLGADGAPVDSEEDKGVFRGVSIFVDGFTIPSSQELRGYMLRHGGRFENYFSRDTVTHIICSNLPNSKMRNLRAFSHGLPVVRPEWVLHSLAANRLLSCLSKLQQDHVIGNVEVPSLCKLACSSWVNICEWRAQQMDTLWAPYQLVHGACKQQKLSTYFHHQRISTSSDAKGSINHDEAIKVGQNHSVVPTDGQTSECGGISIQVGDVACLKSEEFSQARDANQEPSGVLHFIGTWRNRYRQRFSKLLTGVKSSNENLKCHSTKQKTAIIHIDMPCVPSKDCFFVSVIIRNFPDLVHKPVAVCHSDNPRGTAEISSANYVARNFGVKAGIFVRDAKVCCPNLVILPYDFEAYQEVAEQFYNILHKHCSKVQALSCDEAFLDVTECDVDPEDIALAIRKEIAETTRCTASAGIAENLLLARLATRSAKPNGQRFLPSEKVELHIDALVVKVEDYLNDLPVMELPGIGYATHEKLKKRQIQTCGQMRMTQKEGLQKDFGEKIGDMLWNYCRGIDNRNVGEVQEAKSIGAEVNWGIRFNDMTDCNHFLINLCKEVSLRLQGCGVQGRTVTLKVKKRKHGAAEPLKFMGCGDCQNMSRSNTVPIAIDNEAALLRIAKKILSSFHIDVKEVRGIGLHLTKLESAKITRKGRENIAVWLSSPMHATRSKCKQISQSDRQCDNGDFSFSSGAPESGDLDSSHKLDQDKPTLLFQDAGSNCSSIKGADCVRPIRSSALPPLQDLDIDVVRNLPTEIILEMDVLYKGELSDLISKSKGNNCLTHVCSSTVSLIDASTNSADTGISDAHIDSVKLGLDSKDKGKMPICENVESISYVDQVTMEPKLFDLMPASLSQADASVLEQMPEDVKADVHGLLPLHRELKVSKDFYTCFDFPSCVQFPDPHLKTHLWSGDPPWWVEKFNTSKNILLNVISRHAKSSKDIRLSSILQSVAPFLLPVCELSNEVYAEAICWLHELLAQYIVLKIGSDIEEIYNCFCFLKRISPSSKILLLVYNSALPLFQAYGKMGNMFFYHRWFVDGLLFRLSVNCSIIRSQIIENSQRWFPSDKSKSGFDHLHESHLPSLESMSMNDENKKPDQDLTCQHWEQIDYKKHKQMDSNGGADEDLAGLVRRRDAESKSVGNRGGDHGAEQDTSRYKRKCNKSWNCLELKAVGDEYDDHEDQTLELFPLQPEFNFRKTR</sequence>
<evidence type="ECO:0000313" key="18">
    <source>
        <dbReference type="Proteomes" id="UP000734854"/>
    </source>
</evidence>
<dbReference type="InterPro" id="IPR043128">
    <property type="entry name" value="Rev_trsase/Diguanyl_cyclase"/>
</dbReference>
<evidence type="ECO:0000256" key="4">
    <source>
        <dbReference type="ARBA" id="ARBA00020399"/>
    </source>
</evidence>
<dbReference type="InterPro" id="IPR001357">
    <property type="entry name" value="BRCT_dom"/>
</dbReference>
<dbReference type="Gene3D" id="3.40.50.10190">
    <property type="entry name" value="BRCT domain"/>
    <property type="match status" value="1"/>
</dbReference>
<protein>
    <recommendedName>
        <fullName evidence="4">DNA repair protein REV1</fullName>
    </recommendedName>
</protein>
<dbReference type="FunFam" id="3.30.70.270:FF:000019">
    <property type="entry name" value="DNA repair protein REV1"/>
    <property type="match status" value="1"/>
</dbReference>
<keyword evidence="6" id="KW-0808">Transferase</keyword>
<feature type="domain" description="BRCT" evidence="15">
    <location>
        <begin position="87"/>
        <end position="171"/>
    </location>
</feature>
<dbReference type="Pfam" id="PF00533">
    <property type="entry name" value="BRCT"/>
    <property type="match status" value="1"/>
</dbReference>
<evidence type="ECO:0000256" key="12">
    <source>
        <dbReference type="ARBA" id="ARBA00023204"/>
    </source>
</evidence>
<proteinExistence type="inferred from homology"/>
<dbReference type="GO" id="GO:0006281">
    <property type="term" value="P:DNA repair"/>
    <property type="evidence" value="ECO:0007669"/>
    <property type="project" value="UniProtKB-KW"/>
</dbReference>
<evidence type="ECO:0000256" key="6">
    <source>
        <dbReference type="ARBA" id="ARBA00022679"/>
    </source>
</evidence>
<reference evidence="17 18" key="1">
    <citation type="submission" date="2020-08" db="EMBL/GenBank/DDBJ databases">
        <title>Plant Genome Project.</title>
        <authorList>
            <person name="Zhang R.-G."/>
        </authorList>
    </citation>
    <scope>NUCLEOTIDE SEQUENCE [LARGE SCALE GENOMIC DNA]</scope>
    <source>
        <tissue evidence="17">Rhizome</tissue>
    </source>
</reference>
<evidence type="ECO:0000259" key="16">
    <source>
        <dbReference type="PROSITE" id="PS50173"/>
    </source>
</evidence>
<dbReference type="InterPro" id="IPR001126">
    <property type="entry name" value="UmuC"/>
</dbReference>
<comment type="cofactor">
    <cofactor evidence="1">
        <name>Mg(2+)</name>
        <dbReference type="ChEBI" id="CHEBI:18420"/>
    </cofactor>
</comment>
<dbReference type="EMBL" id="JACMSC010000008">
    <property type="protein sequence ID" value="KAG6512066.1"/>
    <property type="molecule type" value="Genomic_DNA"/>
</dbReference>
<feature type="domain" description="UmuC" evidence="16">
    <location>
        <begin position="355"/>
        <end position="540"/>
    </location>
</feature>
<dbReference type="GO" id="GO:0042276">
    <property type="term" value="P:error-prone translesion synthesis"/>
    <property type="evidence" value="ECO:0007669"/>
    <property type="project" value="TreeGrafter"/>
</dbReference>
<feature type="compositionally biased region" description="Low complexity" evidence="14">
    <location>
        <begin position="10"/>
        <end position="25"/>
    </location>
</feature>
<comment type="caution">
    <text evidence="17">The sequence shown here is derived from an EMBL/GenBank/DDBJ whole genome shotgun (WGS) entry which is preliminary data.</text>
</comment>
<dbReference type="Gene3D" id="1.10.150.20">
    <property type="entry name" value="5' to 3' exonuclease, C-terminal subdomain"/>
    <property type="match status" value="1"/>
</dbReference>
<keyword evidence="18" id="KW-1185">Reference proteome</keyword>
<evidence type="ECO:0000259" key="15">
    <source>
        <dbReference type="PROSITE" id="PS50172"/>
    </source>
</evidence>
<comment type="similarity">
    <text evidence="3">Belongs to the DNA polymerase type-Y family.</text>
</comment>
<evidence type="ECO:0000256" key="2">
    <source>
        <dbReference type="ARBA" id="ARBA00004123"/>
    </source>
</evidence>
<dbReference type="GO" id="GO:0070987">
    <property type="term" value="P:error-free translesion synthesis"/>
    <property type="evidence" value="ECO:0007669"/>
    <property type="project" value="TreeGrafter"/>
</dbReference>
<keyword evidence="13" id="KW-0539">Nucleus</keyword>
<evidence type="ECO:0000256" key="9">
    <source>
        <dbReference type="ARBA" id="ARBA00022763"/>
    </source>
</evidence>
<dbReference type="CDD" id="cd17719">
    <property type="entry name" value="BRCT_Rev1"/>
    <property type="match status" value="1"/>
</dbReference>
<dbReference type="GO" id="GO:0003887">
    <property type="term" value="F:DNA-directed DNA polymerase activity"/>
    <property type="evidence" value="ECO:0007669"/>
    <property type="project" value="InterPro"/>
</dbReference>
<dbReference type="PROSITE" id="PS50172">
    <property type="entry name" value="BRCT"/>
    <property type="match status" value="1"/>
</dbReference>
<evidence type="ECO:0000313" key="17">
    <source>
        <dbReference type="EMBL" id="KAG6512066.1"/>
    </source>
</evidence>
<gene>
    <name evidence="17" type="ORF">ZIOFF_030159</name>
</gene>
<evidence type="ECO:0000256" key="1">
    <source>
        <dbReference type="ARBA" id="ARBA00001946"/>
    </source>
</evidence>
<feature type="compositionally biased region" description="Basic and acidic residues" evidence="14">
    <location>
        <begin position="1208"/>
        <end position="1219"/>
    </location>
</feature>
<dbReference type="PANTHER" id="PTHR45990">
    <property type="entry name" value="DNA REPAIR PROTEIN REV1"/>
    <property type="match status" value="1"/>
</dbReference>
<dbReference type="GO" id="GO:0005634">
    <property type="term" value="C:nucleus"/>
    <property type="evidence" value="ECO:0007669"/>
    <property type="project" value="UniProtKB-SubCell"/>
</dbReference>
<dbReference type="FunFam" id="3.40.1170.60:FF:000004">
    <property type="entry name" value="DNA repair protein REV1"/>
    <property type="match status" value="1"/>
</dbReference>
<evidence type="ECO:0000256" key="7">
    <source>
        <dbReference type="ARBA" id="ARBA00022695"/>
    </source>
</evidence>
<dbReference type="CDD" id="cd01701">
    <property type="entry name" value="PolY_Rev1"/>
    <property type="match status" value="1"/>
</dbReference>
<dbReference type="InterPro" id="IPR036775">
    <property type="entry name" value="DNA_pol_Y-fam_lit_finger_sf"/>
</dbReference>
<dbReference type="InterPro" id="IPR043502">
    <property type="entry name" value="DNA/RNA_pol_sf"/>
</dbReference>
<organism evidence="17 18">
    <name type="scientific">Zingiber officinale</name>
    <name type="common">Ginger</name>
    <name type="synonym">Amomum zingiber</name>
    <dbReference type="NCBI Taxonomy" id="94328"/>
    <lineage>
        <taxon>Eukaryota</taxon>
        <taxon>Viridiplantae</taxon>
        <taxon>Streptophyta</taxon>
        <taxon>Embryophyta</taxon>
        <taxon>Tracheophyta</taxon>
        <taxon>Spermatophyta</taxon>
        <taxon>Magnoliopsida</taxon>
        <taxon>Liliopsida</taxon>
        <taxon>Zingiberales</taxon>
        <taxon>Zingiberaceae</taxon>
        <taxon>Zingiber</taxon>
    </lineage>
</organism>
<dbReference type="GO" id="GO:0003684">
    <property type="term" value="F:damaged DNA binding"/>
    <property type="evidence" value="ECO:0007669"/>
    <property type="project" value="InterPro"/>
</dbReference>
<dbReference type="FunFam" id="3.30.1490.100:FF:000001">
    <property type="entry name" value="DNA repair protein REV1"/>
    <property type="match status" value="1"/>
</dbReference>
<dbReference type="Pfam" id="PF00817">
    <property type="entry name" value="IMS"/>
    <property type="match status" value="1"/>
</dbReference>
<dbReference type="GO" id="GO:0017125">
    <property type="term" value="F:deoxycytidyl transferase activity"/>
    <property type="evidence" value="ECO:0007669"/>
    <property type="project" value="TreeGrafter"/>
</dbReference>
<evidence type="ECO:0000256" key="5">
    <source>
        <dbReference type="ARBA" id="ARBA00022634"/>
    </source>
</evidence>
<evidence type="ECO:0000256" key="14">
    <source>
        <dbReference type="SAM" id="MobiDB-lite"/>
    </source>
</evidence>
<dbReference type="AlphaFoldDB" id="A0A8J5LB55"/>
<dbReference type="InterPro" id="IPR053848">
    <property type="entry name" value="IMS_HHH_1"/>
</dbReference>
<dbReference type="Pfam" id="PF21999">
    <property type="entry name" value="IMS_HHH_1"/>
    <property type="match status" value="1"/>
</dbReference>
<dbReference type="Gene3D" id="3.30.1490.100">
    <property type="entry name" value="DNA polymerase, Y-family, little finger domain"/>
    <property type="match status" value="1"/>
</dbReference>
<dbReference type="PROSITE" id="PS50173">
    <property type="entry name" value="UMUC"/>
    <property type="match status" value="1"/>
</dbReference>
<evidence type="ECO:0000256" key="11">
    <source>
        <dbReference type="ARBA" id="ARBA00023125"/>
    </source>
</evidence>
<dbReference type="Gene3D" id="3.40.1170.60">
    <property type="match status" value="1"/>
</dbReference>
<evidence type="ECO:0000256" key="8">
    <source>
        <dbReference type="ARBA" id="ARBA00022723"/>
    </source>
</evidence>
<dbReference type="InterPro" id="IPR036420">
    <property type="entry name" value="BRCT_dom_sf"/>
</dbReference>
<dbReference type="FunFam" id="3.40.50.10190:FF:000011">
    <property type="entry name" value="DNA repair protein REV1"/>
    <property type="match status" value="1"/>
</dbReference>
<feature type="region of interest" description="Disordered" evidence="14">
    <location>
        <begin position="1"/>
        <end position="50"/>
    </location>
</feature>
<keyword evidence="11" id="KW-0238">DNA-binding</keyword>
<dbReference type="InterPro" id="IPR017961">
    <property type="entry name" value="DNA_pol_Y-fam_little_finger"/>
</dbReference>
<keyword evidence="5" id="KW-0237">DNA synthesis</keyword>
<evidence type="ECO:0000256" key="3">
    <source>
        <dbReference type="ARBA" id="ARBA00010945"/>
    </source>
</evidence>
<evidence type="ECO:0000256" key="13">
    <source>
        <dbReference type="ARBA" id="ARBA00023242"/>
    </source>
</evidence>
<dbReference type="Proteomes" id="UP000734854">
    <property type="component" value="Unassembled WGS sequence"/>
</dbReference>
<dbReference type="SMART" id="SM00292">
    <property type="entry name" value="BRCT"/>
    <property type="match status" value="1"/>
</dbReference>
<keyword evidence="8" id="KW-0479">Metal-binding</keyword>
<comment type="subcellular location">
    <subcellularLocation>
        <location evidence="2">Nucleus</location>
    </subcellularLocation>
</comment>
<keyword evidence="7" id="KW-0548">Nucleotidyltransferase</keyword>
<dbReference type="PANTHER" id="PTHR45990:SF1">
    <property type="entry name" value="DNA REPAIR PROTEIN REV1"/>
    <property type="match status" value="1"/>
</dbReference>